<comment type="similarity">
    <text evidence="1">Belongs to the LysR transcriptional regulatory family.</text>
</comment>
<sequence length="297" mass="34171">MDIRQLTAFLEIANQNNFSKASQILHISQPSLSKMIKGLEDELGIVLFDRSTRRIQLTEEGRIVREHAQIISNDFQNLTNAVSDMTKLKKGKLTLGLPPVIGSSFFPNVLASFHKQYPEIEISLIEEGGKRVEQSIMEGLIDLGIVVLPVNEQQFELIPLIQRNLCLVLPVQHPMSRKRKVYLKDLKNDPFILFRQEFNLYDRVRSACITEGFEPHITYESTQWDFICEMVAANQGISFLPETVCGNLDHKRLRVIKDIQPSIPWDLAVIWKKDQYVSHAAKAWIEFVRPIFQQNIT</sequence>
<dbReference type="InterPro" id="IPR005119">
    <property type="entry name" value="LysR_subst-bd"/>
</dbReference>
<dbReference type="PROSITE" id="PS50931">
    <property type="entry name" value="HTH_LYSR"/>
    <property type="match status" value="1"/>
</dbReference>
<name>A0A6B8RNS4_9BACL</name>
<dbReference type="InterPro" id="IPR000847">
    <property type="entry name" value="LysR_HTH_N"/>
</dbReference>
<dbReference type="GO" id="GO:0003677">
    <property type="term" value="F:DNA binding"/>
    <property type="evidence" value="ECO:0007669"/>
    <property type="project" value="UniProtKB-KW"/>
</dbReference>
<evidence type="ECO:0000256" key="4">
    <source>
        <dbReference type="ARBA" id="ARBA00023163"/>
    </source>
</evidence>
<dbReference type="RefSeq" id="WP_155702602.1">
    <property type="nucleotide sequence ID" value="NZ_CP034235.1"/>
</dbReference>
<dbReference type="EMBL" id="CP034235">
    <property type="protein sequence ID" value="QGQ97497.1"/>
    <property type="molecule type" value="Genomic_DNA"/>
</dbReference>
<keyword evidence="7" id="KW-1185">Reference proteome</keyword>
<dbReference type="SUPFAM" id="SSF53850">
    <property type="entry name" value="Periplasmic binding protein-like II"/>
    <property type="match status" value="1"/>
</dbReference>
<dbReference type="InterPro" id="IPR050950">
    <property type="entry name" value="HTH-type_LysR_regulators"/>
</dbReference>
<dbReference type="AlphaFoldDB" id="A0A6B8RNS4"/>
<dbReference type="GO" id="GO:0005829">
    <property type="term" value="C:cytosol"/>
    <property type="evidence" value="ECO:0007669"/>
    <property type="project" value="TreeGrafter"/>
</dbReference>
<keyword evidence="2" id="KW-0805">Transcription regulation</keyword>
<evidence type="ECO:0000259" key="5">
    <source>
        <dbReference type="PROSITE" id="PS50931"/>
    </source>
</evidence>
<dbReference type="KEGG" id="ppsc:EHS13_22715"/>
<dbReference type="InterPro" id="IPR036390">
    <property type="entry name" value="WH_DNA-bd_sf"/>
</dbReference>
<evidence type="ECO:0000256" key="3">
    <source>
        <dbReference type="ARBA" id="ARBA00023125"/>
    </source>
</evidence>
<keyword evidence="4" id="KW-0804">Transcription</keyword>
<evidence type="ECO:0000313" key="7">
    <source>
        <dbReference type="Proteomes" id="UP000426246"/>
    </source>
</evidence>
<dbReference type="Pfam" id="PF03466">
    <property type="entry name" value="LysR_substrate"/>
    <property type="match status" value="1"/>
</dbReference>
<evidence type="ECO:0000313" key="6">
    <source>
        <dbReference type="EMBL" id="QGQ97497.1"/>
    </source>
</evidence>
<feature type="domain" description="HTH lysR-type" evidence="5">
    <location>
        <begin position="1"/>
        <end position="58"/>
    </location>
</feature>
<reference evidence="7" key="1">
    <citation type="submission" date="2018-11" db="EMBL/GenBank/DDBJ databases">
        <title>Complete genome sequence of Paenibacillus sp. ML311-T8.</title>
        <authorList>
            <person name="Nam Y.-D."/>
            <person name="Kang J."/>
            <person name="Chung W.-H."/>
            <person name="Park Y.S."/>
        </authorList>
    </citation>
    <scope>NUCLEOTIDE SEQUENCE [LARGE SCALE GENOMIC DNA]</scope>
    <source>
        <strain evidence="7">ML311-T8</strain>
    </source>
</reference>
<proteinExistence type="inferred from homology"/>
<dbReference type="CDD" id="cd08438">
    <property type="entry name" value="PBP2_CidR"/>
    <property type="match status" value="1"/>
</dbReference>
<dbReference type="Pfam" id="PF00126">
    <property type="entry name" value="HTH_1"/>
    <property type="match status" value="1"/>
</dbReference>
<dbReference type="PANTHER" id="PTHR30419">
    <property type="entry name" value="HTH-TYPE TRANSCRIPTIONAL REGULATOR YBHD"/>
    <property type="match status" value="1"/>
</dbReference>
<evidence type="ECO:0000256" key="2">
    <source>
        <dbReference type="ARBA" id="ARBA00023015"/>
    </source>
</evidence>
<dbReference type="SUPFAM" id="SSF46785">
    <property type="entry name" value="Winged helix' DNA-binding domain"/>
    <property type="match status" value="1"/>
</dbReference>
<dbReference type="OrthoDB" id="9803735at2"/>
<dbReference type="Gene3D" id="1.10.10.10">
    <property type="entry name" value="Winged helix-like DNA-binding domain superfamily/Winged helix DNA-binding domain"/>
    <property type="match status" value="1"/>
</dbReference>
<protein>
    <submittedName>
        <fullName evidence="6">LysR family transcriptional regulator</fullName>
    </submittedName>
</protein>
<evidence type="ECO:0000256" key="1">
    <source>
        <dbReference type="ARBA" id="ARBA00009437"/>
    </source>
</evidence>
<dbReference type="InterPro" id="IPR036388">
    <property type="entry name" value="WH-like_DNA-bd_sf"/>
</dbReference>
<dbReference type="FunFam" id="1.10.10.10:FF:000001">
    <property type="entry name" value="LysR family transcriptional regulator"/>
    <property type="match status" value="1"/>
</dbReference>
<organism evidence="6 7">
    <name type="scientific">Paenibacillus psychroresistens</name>
    <dbReference type="NCBI Taxonomy" id="1778678"/>
    <lineage>
        <taxon>Bacteria</taxon>
        <taxon>Bacillati</taxon>
        <taxon>Bacillota</taxon>
        <taxon>Bacilli</taxon>
        <taxon>Bacillales</taxon>
        <taxon>Paenibacillaceae</taxon>
        <taxon>Paenibacillus</taxon>
    </lineage>
</organism>
<dbReference type="PANTHER" id="PTHR30419:SF8">
    <property type="entry name" value="NITROGEN ASSIMILATION TRANSCRIPTIONAL ACTIVATOR-RELATED"/>
    <property type="match status" value="1"/>
</dbReference>
<accession>A0A6B8RNS4</accession>
<keyword evidence="3" id="KW-0238">DNA-binding</keyword>
<dbReference type="Proteomes" id="UP000426246">
    <property type="component" value="Chromosome"/>
</dbReference>
<gene>
    <name evidence="6" type="ORF">EHS13_22715</name>
</gene>
<dbReference type="Gene3D" id="3.40.190.290">
    <property type="match status" value="1"/>
</dbReference>
<dbReference type="PRINTS" id="PR00039">
    <property type="entry name" value="HTHLYSR"/>
</dbReference>
<dbReference type="GO" id="GO:0003700">
    <property type="term" value="F:DNA-binding transcription factor activity"/>
    <property type="evidence" value="ECO:0007669"/>
    <property type="project" value="InterPro"/>
</dbReference>